<dbReference type="GO" id="GO:0016787">
    <property type="term" value="F:hydrolase activity"/>
    <property type="evidence" value="ECO:0007669"/>
    <property type="project" value="UniProtKB-KW"/>
</dbReference>
<proteinExistence type="predicted"/>
<evidence type="ECO:0000313" key="7">
    <source>
        <dbReference type="EMBL" id="PJF18907.1"/>
    </source>
</evidence>
<dbReference type="GO" id="GO:0031297">
    <property type="term" value="P:replication fork processing"/>
    <property type="evidence" value="ECO:0007669"/>
    <property type="project" value="TreeGrafter"/>
</dbReference>
<dbReference type="CDD" id="cd18793">
    <property type="entry name" value="SF2_C_SNF"/>
    <property type="match status" value="1"/>
</dbReference>
<dbReference type="AlphaFoldDB" id="A0A2H9TMD9"/>
<dbReference type="Proteomes" id="UP000240830">
    <property type="component" value="Unassembled WGS sequence"/>
</dbReference>
<name>A0A2H9TMD9_9FUNG</name>
<dbReference type="PROSITE" id="PS51192">
    <property type="entry name" value="HELICASE_ATP_BIND_1"/>
    <property type="match status" value="1"/>
</dbReference>
<dbReference type="InterPro" id="IPR038718">
    <property type="entry name" value="SNF2-like_sf"/>
</dbReference>
<evidence type="ECO:0000313" key="8">
    <source>
        <dbReference type="Proteomes" id="UP000240830"/>
    </source>
</evidence>
<dbReference type="CDD" id="cd18010">
    <property type="entry name" value="DEXHc_HARP_SMARCAL1"/>
    <property type="match status" value="1"/>
</dbReference>
<dbReference type="InterPro" id="IPR049730">
    <property type="entry name" value="SNF2/RAD54-like_C"/>
</dbReference>
<evidence type="ECO:0000256" key="1">
    <source>
        <dbReference type="ARBA" id="ARBA00022741"/>
    </source>
</evidence>
<feature type="domain" description="Helicase C-terminal" evidence="6">
    <location>
        <begin position="397"/>
        <end position="554"/>
    </location>
</feature>
<dbReference type="InterPro" id="IPR027417">
    <property type="entry name" value="P-loop_NTPase"/>
</dbReference>
<dbReference type="Gene3D" id="3.40.50.10810">
    <property type="entry name" value="Tandem AAA-ATPase domain"/>
    <property type="match status" value="1"/>
</dbReference>
<accession>A0A2H9TMD9</accession>
<dbReference type="PANTHER" id="PTHR45766:SF6">
    <property type="entry name" value="SWI_SNF-RELATED MATRIX-ASSOCIATED ACTIN-DEPENDENT REGULATOR OF CHROMATIN SUBFAMILY A-LIKE PROTEIN 1"/>
    <property type="match status" value="1"/>
</dbReference>
<feature type="domain" description="Helicase ATP-binding" evidence="5">
    <location>
        <begin position="128"/>
        <end position="282"/>
    </location>
</feature>
<dbReference type="SMART" id="SM00487">
    <property type="entry name" value="DEXDc"/>
    <property type="match status" value="1"/>
</dbReference>
<reference evidence="7 8" key="1">
    <citation type="submission" date="2016-10" db="EMBL/GenBank/DDBJ databases">
        <title>The genome of Paramicrosporidium saccamoebae is the missing link in understanding Cryptomycota and Microsporidia evolution.</title>
        <authorList>
            <person name="Quandt C.A."/>
            <person name="Beaudet D."/>
            <person name="Corsaro D."/>
            <person name="Michel R."/>
            <person name="Corradi N."/>
            <person name="James T."/>
        </authorList>
    </citation>
    <scope>NUCLEOTIDE SEQUENCE [LARGE SCALE GENOMIC DNA]</scope>
    <source>
        <strain evidence="7 8">KSL3</strain>
    </source>
</reference>
<dbReference type="GO" id="GO:0005524">
    <property type="term" value="F:ATP binding"/>
    <property type="evidence" value="ECO:0007669"/>
    <property type="project" value="InterPro"/>
</dbReference>
<keyword evidence="2" id="KW-0378">Hydrolase</keyword>
<evidence type="ECO:0000256" key="3">
    <source>
        <dbReference type="ARBA" id="ARBA00022840"/>
    </source>
</evidence>
<dbReference type="PANTHER" id="PTHR45766">
    <property type="entry name" value="DNA ANNEALING HELICASE AND ENDONUCLEASE ZRANB3 FAMILY MEMBER"/>
    <property type="match status" value="1"/>
</dbReference>
<dbReference type="Gene3D" id="3.40.50.300">
    <property type="entry name" value="P-loop containing nucleotide triphosphate hydrolases"/>
    <property type="match status" value="1"/>
</dbReference>
<keyword evidence="8" id="KW-1185">Reference proteome</keyword>
<dbReference type="Pfam" id="PF00271">
    <property type="entry name" value="Helicase_C"/>
    <property type="match status" value="1"/>
</dbReference>
<dbReference type="Pfam" id="PF00176">
    <property type="entry name" value="SNF2-rel_dom"/>
    <property type="match status" value="1"/>
</dbReference>
<organism evidence="7 8">
    <name type="scientific">Paramicrosporidium saccamoebae</name>
    <dbReference type="NCBI Taxonomy" id="1246581"/>
    <lineage>
        <taxon>Eukaryota</taxon>
        <taxon>Fungi</taxon>
        <taxon>Fungi incertae sedis</taxon>
        <taxon>Cryptomycota</taxon>
        <taxon>Cryptomycota incertae sedis</taxon>
        <taxon>Paramicrosporidium</taxon>
    </lineage>
</organism>
<keyword evidence="1" id="KW-0547">Nucleotide-binding</keyword>
<keyword evidence="3" id="KW-0067">ATP-binding</keyword>
<gene>
    <name evidence="7" type="ORF">PSACC_01269</name>
</gene>
<evidence type="ECO:0000256" key="2">
    <source>
        <dbReference type="ARBA" id="ARBA00022801"/>
    </source>
</evidence>
<dbReference type="OrthoDB" id="448448at2759"/>
<dbReference type="SMART" id="SM00490">
    <property type="entry name" value="HELICc"/>
    <property type="match status" value="1"/>
</dbReference>
<comment type="caution">
    <text evidence="7">The sequence shown here is derived from an EMBL/GenBank/DDBJ whole genome shotgun (WGS) entry which is preliminary data.</text>
</comment>
<evidence type="ECO:0000259" key="6">
    <source>
        <dbReference type="PROSITE" id="PS51194"/>
    </source>
</evidence>
<feature type="region of interest" description="Disordered" evidence="4">
    <location>
        <begin position="30"/>
        <end position="50"/>
    </location>
</feature>
<protein>
    <submittedName>
        <fullName evidence="7">SNF2-related domain-containing protein</fullName>
    </submittedName>
</protein>
<sequence>MENDGLTVEQRARIERNRLDALERLKQRKPTTMVVKPSSAPQPTPTAPVTAEKKKLNWRMVVQLDSSATFCTAAYVERVGINKPAVEDQIPPNVLSLFHGVESPQRTFNLSGIEFCGSLYPFQREGVELALSRNGRVMLADDMGLGKSIQALAIAVFYRLEWPLLIITPASMVASWHEQVKRWIPSVPVDTIRVVYDGKGELDGLVNILSYDLAVKLLPVTACKFGVVIADESHALKNSESKRSKVIVPVLKQAGRAILLSGTPALSRPLELYPQIQAVQPKLFSRFFDFGKRYCNGHRGTFGWDFKGSSNLRELQLVLERTILIRRMKDEVLSQLPRKLRHQVKQKDLDMFKKLLDLRKIPQNIDDESLEEFQKKTEYMALWKRTAELKLPAMLEYIDDLLDADHKMLIFAHHQSVLDAFEGHLLVKKTRFIRIDGKTATSSRQDLCTAFQTDPTIRVAVLSITAASTGLTLTAATTVIFAELFWNPGVLLQAEDRAHRIGQCDAVNVHYLLAKGTSDDLIWPLITKKLEMLEEVGLCKNDFSKMQKQQHDPSQLRLDKFIRKRPHSSDSDAIELSE</sequence>
<dbReference type="InterPro" id="IPR014001">
    <property type="entry name" value="Helicase_ATP-bd"/>
</dbReference>
<dbReference type="STRING" id="1246581.A0A2H9TMD9"/>
<evidence type="ECO:0000259" key="5">
    <source>
        <dbReference type="PROSITE" id="PS51192"/>
    </source>
</evidence>
<dbReference type="EMBL" id="MTSL01000095">
    <property type="protein sequence ID" value="PJF18907.1"/>
    <property type="molecule type" value="Genomic_DNA"/>
</dbReference>
<dbReference type="GO" id="GO:0043596">
    <property type="term" value="C:nuclear replication fork"/>
    <property type="evidence" value="ECO:0007669"/>
    <property type="project" value="TreeGrafter"/>
</dbReference>
<dbReference type="GO" id="GO:0006281">
    <property type="term" value="P:DNA repair"/>
    <property type="evidence" value="ECO:0007669"/>
    <property type="project" value="TreeGrafter"/>
</dbReference>
<dbReference type="SUPFAM" id="SSF52540">
    <property type="entry name" value="P-loop containing nucleoside triphosphate hydrolases"/>
    <property type="match status" value="2"/>
</dbReference>
<dbReference type="InterPro" id="IPR001650">
    <property type="entry name" value="Helicase_C-like"/>
</dbReference>
<dbReference type="InterPro" id="IPR000330">
    <property type="entry name" value="SNF2_N"/>
</dbReference>
<dbReference type="PROSITE" id="PS51194">
    <property type="entry name" value="HELICASE_CTER"/>
    <property type="match status" value="1"/>
</dbReference>
<evidence type="ECO:0000256" key="4">
    <source>
        <dbReference type="SAM" id="MobiDB-lite"/>
    </source>
</evidence>